<evidence type="ECO:0000313" key="3">
    <source>
        <dbReference type="EMBL" id="THH10996.1"/>
    </source>
</evidence>
<evidence type="ECO:0000256" key="2">
    <source>
        <dbReference type="SAM" id="MobiDB-lite"/>
    </source>
</evidence>
<feature type="region of interest" description="Disordered" evidence="2">
    <location>
        <begin position="1"/>
        <end position="28"/>
    </location>
</feature>
<organism evidence="3 4">
    <name type="scientific">Bondarzewia mesenterica</name>
    <dbReference type="NCBI Taxonomy" id="1095465"/>
    <lineage>
        <taxon>Eukaryota</taxon>
        <taxon>Fungi</taxon>
        <taxon>Dikarya</taxon>
        <taxon>Basidiomycota</taxon>
        <taxon>Agaricomycotina</taxon>
        <taxon>Agaricomycetes</taxon>
        <taxon>Russulales</taxon>
        <taxon>Bondarzewiaceae</taxon>
        <taxon>Bondarzewia</taxon>
    </lineage>
</organism>
<dbReference type="AlphaFoldDB" id="A0A4S4LGD5"/>
<evidence type="ECO:0000313" key="4">
    <source>
        <dbReference type="Proteomes" id="UP000310158"/>
    </source>
</evidence>
<accession>A0A4S4LGD5</accession>
<dbReference type="Proteomes" id="UP000310158">
    <property type="component" value="Unassembled WGS sequence"/>
</dbReference>
<dbReference type="EMBL" id="SGPL01000537">
    <property type="protein sequence ID" value="THH10996.1"/>
    <property type="molecule type" value="Genomic_DNA"/>
</dbReference>
<gene>
    <name evidence="3" type="ORF">EW146_g8188</name>
</gene>
<evidence type="ECO:0000256" key="1">
    <source>
        <dbReference type="SAM" id="Coils"/>
    </source>
</evidence>
<keyword evidence="1" id="KW-0175">Coiled coil</keyword>
<reference evidence="3 4" key="1">
    <citation type="submission" date="2019-02" db="EMBL/GenBank/DDBJ databases">
        <title>Genome sequencing of the rare red list fungi Bondarzewia mesenterica.</title>
        <authorList>
            <person name="Buettner E."/>
            <person name="Kellner H."/>
        </authorList>
    </citation>
    <scope>NUCLEOTIDE SEQUENCE [LARGE SCALE GENOMIC DNA]</scope>
    <source>
        <strain evidence="3 4">DSM 108281</strain>
    </source>
</reference>
<feature type="coiled-coil region" evidence="1">
    <location>
        <begin position="131"/>
        <end position="165"/>
    </location>
</feature>
<proteinExistence type="predicted"/>
<sequence length="253" mass="28338">MGHTTPIESHLEPHILSPPALPPSPHPAALQTQAILEPPRSQLGSSENLPVLQDEDDVDSIDNIVSSQLGSSENLPVFQDEDGVDSIDNIVSYDPKHTGLPPVDALFKLSKDFLHSPEGAAKMLAIVFSMRDEHLAQKRRAEKRIKHVTLQREMWEAELEKAEEEYRWMVKSSGIVTVEHLAQKQLTEKATQYMTLQKEMWEAELEAAEKDCGRMIISMGVVIVTLCNRGMLVMMPPLSVSSDEQSDVEEEYD</sequence>
<protein>
    <submittedName>
        <fullName evidence="3">Uncharacterized protein</fullName>
    </submittedName>
</protein>
<keyword evidence="4" id="KW-1185">Reference proteome</keyword>
<comment type="caution">
    <text evidence="3">The sequence shown here is derived from an EMBL/GenBank/DDBJ whole genome shotgun (WGS) entry which is preliminary data.</text>
</comment>
<name>A0A4S4LGD5_9AGAM</name>